<keyword evidence="4" id="KW-1185">Reference proteome</keyword>
<dbReference type="InterPro" id="IPR000089">
    <property type="entry name" value="Biotin_lipoyl"/>
</dbReference>
<dbReference type="PANTHER" id="PTHR45266:SF3">
    <property type="entry name" value="OXALOACETATE DECARBOXYLASE ALPHA CHAIN"/>
    <property type="match status" value="1"/>
</dbReference>
<dbReference type="GO" id="GO:0016740">
    <property type="term" value="F:transferase activity"/>
    <property type="evidence" value="ECO:0007669"/>
    <property type="project" value="UniProtKB-KW"/>
</dbReference>
<feature type="domain" description="Lipoyl-binding" evidence="2">
    <location>
        <begin position="32"/>
        <end position="107"/>
    </location>
</feature>
<sequence>MIMADQENKQYIIVHSAKYETTYNKKYLNRKVWEEPNFNMIKSYIPGTIIDILVKEGQVLNGGDSIIVLEAMKMYNDVQMPFKGKIVKINIEKGQKIPKGFIMIEIEPVA</sequence>
<evidence type="ECO:0000313" key="3">
    <source>
        <dbReference type="EMBL" id="BBE17198.1"/>
    </source>
</evidence>
<dbReference type="KEGG" id="anf:AQPE_1347"/>
<keyword evidence="3" id="KW-0670">Pyruvate</keyword>
<reference evidence="3" key="1">
    <citation type="journal article" date="2020" name="Int. J. Syst. Evol. Microbiol.">
        <title>Aquipluma nitroreducens gen. nov. sp. nov., a novel facultatively anaerobic bacterium isolated from a freshwater lake.</title>
        <authorList>
            <person name="Watanabe M."/>
            <person name="Kojima H."/>
            <person name="Fukui M."/>
        </authorList>
    </citation>
    <scope>NUCLEOTIDE SEQUENCE</scope>
    <source>
        <strain evidence="3">MeG22</strain>
    </source>
</reference>
<name>A0A5K7S6M6_9BACT</name>
<dbReference type="SUPFAM" id="SSF51230">
    <property type="entry name" value="Single hybrid motif"/>
    <property type="match status" value="1"/>
</dbReference>
<dbReference type="PANTHER" id="PTHR45266">
    <property type="entry name" value="OXALOACETATE DECARBOXYLASE ALPHA CHAIN"/>
    <property type="match status" value="1"/>
</dbReference>
<dbReference type="Gene3D" id="2.40.50.100">
    <property type="match status" value="1"/>
</dbReference>
<evidence type="ECO:0000256" key="1">
    <source>
        <dbReference type="ARBA" id="ARBA00023267"/>
    </source>
</evidence>
<dbReference type="PROSITE" id="PS50968">
    <property type="entry name" value="BIOTINYL_LIPOYL"/>
    <property type="match status" value="1"/>
</dbReference>
<keyword evidence="1" id="KW-0092">Biotin</keyword>
<gene>
    <name evidence="3" type="ORF">AQPE_1347</name>
</gene>
<dbReference type="Proteomes" id="UP001193389">
    <property type="component" value="Chromosome"/>
</dbReference>
<evidence type="ECO:0000313" key="4">
    <source>
        <dbReference type="Proteomes" id="UP001193389"/>
    </source>
</evidence>
<organism evidence="3 4">
    <name type="scientific">Aquipluma nitroreducens</name>
    <dbReference type="NCBI Taxonomy" id="2010828"/>
    <lineage>
        <taxon>Bacteria</taxon>
        <taxon>Pseudomonadati</taxon>
        <taxon>Bacteroidota</taxon>
        <taxon>Bacteroidia</taxon>
        <taxon>Marinilabiliales</taxon>
        <taxon>Prolixibacteraceae</taxon>
        <taxon>Aquipluma</taxon>
    </lineage>
</organism>
<dbReference type="CDD" id="cd06850">
    <property type="entry name" value="biotinyl_domain"/>
    <property type="match status" value="1"/>
</dbReference>
<dbReference type="InterPro" id="IPR050709">
    <property type="entry name" value="Biotin_Carboxyl_Carrier/Decarb"/>
</dbReference>
<dbReference type="AlphaFoldDB" id="A0A5K7S6M6"/>
<dbReference type="Pfam" id="PF00364">
    <property type="entry name" value="Biotin_lipoyl"/>
    <property type="match status" value="1"/>
</dbReference>
<protein>
    <submittedName>
        <fullName evidence="3">Pyruvate carboxyl transferase subunit B</fullName>
    </submittedName>
</protein>
<dbReference type="InterPro" id="IPR011053">
    <property type="entry name" value="Single_hybrid_motif"/>
</dbReference>
<accession>A0A5K7S6M6</accession>
<proteinExistence type="predicted"/>
<evidence type="ECO:0000259" key="2">
    <source>
        <dbReference type="PROSITE" id="PS50968"/>
    </source>
</evidence>
<dbReference type="EMBL" id="AP018694">
    <property type="protein sequence ID" value="BBE17198.1"/>
    <property type="molecule type" value="Genomic_DNA"/>
</dbReference>
<keyword evidence="3" id="KW-0808">Transferase</keyword>